<dbReference type="OrthoDB" id="9778870at2"/>
<dbReference type="InterPro" id="IPR017871">
    <property type="entry name" value="ABC_transporter-like_CS"/>
</dbReference>
<evidence type="ECO:0000256" key="4">
    <source>
        <dbReference type="ARBA" id="ARBA00022840"/>
    </source>
</evidence>
<dbReference type="InterPro" id="IPR015860">
    <property type="entry name" value="ABC_transpr_TagH-like"/>
</dbReference>
<dbReference type="SMART" id="SM00382">
    <property type="entry name" value="AAA"/>
    <property type="match status" value="1"/>
</dbReference>
<comment type="similarity">
    <text evidence="1">Belongs to the ABC transporter superfamily.</text>
</comment>
<dbReference type="InterPro" id="IPR003439">
    <property type="entry name" value="ABC_transporter-like_ATP-bd"/>
</dbReference>
<dbReference type="SUPFAM" id="SSF52540">
    <property type="entry name" value="P-loop containing nucleoside triphosphate hydrolases"/>
    <property type="match status" value="1"/>
</dbReference>
<dbReference type="PROSITE" id="PS00211">
    <property type="entry name" value="ABC_TRANSPORTER_1"/>
    <property type="match status" value="1"/>
</dbReference>
<dbReference type="InterPro" id="IPR027417">
    <property type="entry name" value="P-loop_NTPase"/>
</dbReference>
<keyword evidence="3" id="KW-0547">Nucleotide-binding</keyword>
<dbReference type="CDD" id="cd03220">
    <property type="entry name" value="ABC_KpsT_Wzt"/>
    <property type="match status" value="1"/>
</dbReference>
<proteinExistence type="inferred from homology"/>
<accession>A0A062XPV8</accession>
<keyword evidence="7" id="KW-1185">Reference proteome</keyword>
<dbReference type="Pfam" id="PF00005">
    <property type="entry name" value="ABC_tran"/>
    <property type="match status" value="1"/>
</dbReference>
<dbReference type="InterPro" id="IPR029439">
    <property type="entry name" value="Wzt_C"/>
</dbReference>
<dbReference type="GO" id="GO:0140359">
    <property type="term" value="F:ABC-type transporter activity"/>
    <property type="evidence" value="ECO:0007669"/>
    <property type="project" value="InterPro"/>
</dbReference>
<keyword evidence="4" id="KW-0067">ATP-binding</keyword>
<dbReference type="AlphaFoldDB" id="A0A062XPV8"/>
<sequence length="397" mass="43828">MPKREPAVSLDVRDVSKSYPLFFRRRDRLLALFGFGSQRARKAALRAVSFSAKPGEAIGIIGENGSGKSTLLRIVAGITRPDSGDVYARQPVAAILELGMGFHPDFTGRENAILYGSLLGIPPKEMATRLEDILAFADLGPFANQPLRTYSSGMAARLAFAVATQVDPEVLVVDEALAVGDGAFQKKCVDRMQALKSRGKTILFCSHSLYLVTSFCERAIWLREGRVEAFGDAAEVVEAYSEFLGKKQPVSGTQVQARDTSEAHPVPRPHLRALETDPALENWTSGEPLTFHLNLQVPQGAPAFHVGVSVDTLDERCVFFASTHWSGLPPLLLAKDDRVSCHVESLPLGYGKFWVNAFVFDDTGLVLWDRIRLPRPLEVKGDRWNPSLLQVPYRWRL</sequence>
<dbReference type="PROSITE" id="PS50893">
    <property type="entry name" value="ABC_TRANSPORTER_2"/>
    <property type="match status" value="1"/>
</dbReference>
<dbReference type="CDD" id="cd10147">
    <property type="entry name" value="Wzt_C-like"/>
    <property type="match status" value="1"/>
</dbReference>
<name>A0A062XPV8_9BACT</name>
<dbReference type="Gene3D" id="2.70.50.60">
    <property type="entry name" value="abc- transporter (atp binding component) like domain"/>
    <property type="match status" value="1"/>
</dbReference>
<evidence type="ECO:0000256" key="2">
    <source>
        <dbReference type="ARBA" id="ARBA00022448"/>
    </source>
</evidence>
<dbReference type="PANTHER" id="PTHR46743:SF2">
    <property type="entry name" value="TEICHOIC ACIDS EXPORT ATP-BINDING PROTEIN TAGH"/>
    <property type="match status" value="1"/>
</dbReference>
<organism evidence="6 7">
    <name type="scientific">Thermoanaerobaculum aquaticum</name>
    <dbReference type="NCBI Taxonomy" id="1312852"/>
    <lineage>
        <taxon>Bacteria</taxon>
        <taxon>Pseudomonadati</taxon>
        <taxon>Acidobacteriota</taxon>
        <taxon>Thermoanaerobaculia</taxon>
        <taxon>Thermoanaerobaculales</taxon>
        <taxon>Thermoanaerobaculaceae</taxon>
        <taxon>Thermoanaerobaculum</taxon>
    </lineage>
</organism>
<dbReference type="GO" id="GO:0016020">
    <property type="term" value="C:membrane"/>
    <property type="evidence" value="ECO:0007669"/>
    <property type="project" value="InterPro"/>
</dbReference>
<reference evidence="6 7" key="1">
    <citation type="submission" date="2014-04" db="EMBL/GenBank/DDBJ databases">
        <title>The Genome Sequence of Thermoanaerobaculum aquaticum MP-01, The First Cultivated Group 23 Acidobacterium.</title>
        <authorList>
            <person name="Stamps B.W."/>
            <person name="Losey N.A."/>
            <person name="Lawson P.A."/>
            <person name="Stevenson B.S."/>
        </authorList>
    </citation>
    <scope>NUCLEOTIDE SEQUENCE [LARGE SCALE GENOMIC DNA]</scope>
    <source>
        <strain evidence="6 7">MP-01</strain>
    </source>
</reference>
<dbReference type="InterPro" id="IPR003593">
    <property type="entry name" value="AAA+_ATPase"/>
</dbReference>
<evidence type="ECO:0000313" key="6">
    <source>
        <dbReference type="EMBL" id="KDA54642.1"/>
    </source>
</evidence>
<dbReference type="STRING" id="1312852.EG19_10810"/>
<comment type="caution">
    <text evidence="6">The sequence shown here is derived from an EMBL/GenBank/DDBJ whole genome shotgun (WGS) entry which is preliminary data.</text>
</comment>
<evidence type="ECO:0000256" key="1">
    <source>
        <dbReference type="ARBA" id="ARBA00005417"/>
    </source>
</evidence>
<dbReference type="GO" id="GO:0016887">
    <property type="term" value="F:ATP hydrolysis activity"/>
    <property type="evidence" value="ECO:0007669"/>
    <property type="project" value="InterPro"/>
</dbReference>
<evidence type="ECO:0000256" key="3">
    <source>
        <dbReference type="ARBA" id="ARBA00022741"/>
    </source>
</evidence>
<dbReference type="GO" id="GO:0005524">
    <property type="term" value="F:ATP binding"/>
    <property type="evidence" value="ECO:0007669"/>
    <property type="project" value="UniProtKB-KW"/>
</dbReference>
<dbReference type="Proteomes" id="UP000027284">
    <property type="component" value="Unassembled WGS sequence"/>
</dbReference>
<evidence type="ECO:0000313" key="7">
    <source>
        <dbReference type="Proteomes" id="UP000027284"/>
    </source>
</evidence>
<dbReference type="EMBL" id="JMFG01000006">
    <property type="protein sequence ID" value="KDA54642.1"/>
    <property type="molecule type" value="Genomic_DNA"/>
</dbReference>
<feature type="domain" description="ABC transporter" evidence="5">
    <location>
        <begin position="10"/>
        <end position="249"/>
    </location>
</feature>
<protein>
    <recommendedName>
        <fullName evidence="5">ABC transporter domain-containing protein</fullName>
    </recommendedName>
</protein>
<evidence type="ECO:0000259" key="5">
    <source>
        <dbReference type="PROSITE" id="PS50893"/>
    </source>
</evidence>
<dbReference type="InterPro" id="IPR050683">
    <property type="entry name" value="Bact_Polysacc_Export_ATP-bd"/>
</dbReference>
<keyword evidence="2" id="KW-0813">Transport</keyword>
<gene>
    <name evidence="6" type="ORF">EG19_10810</name>
</gene>
<dbReference type="PANTHER" id="PTHR46743">
    <property type="entry name" value="TEICHOIC ACIDS EXPORT ATP-BINDING PROTEIN TAGH"/>
    <property type="match status" value="1"/>
</dbReference>
<dbReference type="Gene3D" id="3.40.50.300">
    <property type="entry name" value="P-loop containing nucleotide triphosphate hydrolases"/>
    <property type="match status" value="1"/>
</dbReference>